<keyword evidence="2" id="KW-1185">Reference proteome</keyword>
<gene>
    <name evidence="1" type="ORF">SCAR479_02912</name>
</gene>
<organism evidence="1 2">
    <name type="scientific">Seiridium cardinale</name>
    <dbReference type="NCBI Taxonomy" id="138064"/>
    <lineage>
        <taxon>Eukaryota</taxon>
        <taxon>Fungi</taxon>
        <taxon>Dikarya</taxon>
        <taxon>Ascomycota</taxon>
        <taxon>Pezizomycotina</taxon>
        <taxon>Sordariomycetes</taxon>
        <taxon>Xylariomycetidae</taxon>
        <taxon>Amphisphaeriales</taxon>
        <taxon>Sporocadaceae</taxon>
        <taxon>Seiridium</taxon>
    </lineage>
</organism>
<reference evidence="1 2" key="1">
    <citation type="submission" date="2024-02" db="EMBL/GenBank/DDBJ databases">
        <title>First draft genome assembly of two strains of Seiridium cardinale.</title>
        <authorList>
            <person name="Emiliani G."/>
            <person name="Scali E."/>
        </authorList>
    </citation>
    <scope>NUCLEOTIDE SEQUENCE [LARGE SCALE GENOMIC DNA]</scope>
    <source>
        <strain evidence="1 2">BM-138-000479</strain>
    </source>
</reference>
<name>A0ABR2Y2H4_9PEZI</name>
<proteinExistence type="predicted"/>
<dbReference type="Proteomes" id="UP001465668">
    <property type="component" value="Unassembled WGS sequence"/>
</dbReference>
<evidence type="ECO:0000313" key="2">
    <source>
        <dbReference type="Proteomes" id="UP001465668"/>
    </source>
</evidence>
<dbReference type="EMBL" id="JARVKM010000007">
    <property type="protein sequence ID" value="KAK9780275.1"/>
    <property type="molecule type" value="Genomic_DNA"/>
</dbReference>
<comment type="caution">
    <text evidence="1">The sequence shown here is derived from an EMBL/GenBank/DDBJ whole genome shotgun (WGS) entry which is preliminary data.</text>
</comment>
<evidence type="ECO:0000313" key="1">
    <source>
        <dbReference type="EMBL" id="KAK9780275.1"/>
    </source>
</evidence>
<protein>
    <submittedName>
        <fullName evidence="1">Uncharacterized protein</fullName>
    </submittedName>
</protein>
<sequence>MRSLNQTDIDKYVDELEDCQRVLSPVVATCSNYHLKKIGGQLDAVRASQGDVYTALHVVFRQIAVSDAELKEQLRKAIEISLHANQRIKAHDFLRALRVSHTVYDDVSRASFKPSRWILDEQRLFAYAKFEQQAGRMAATTSDYSDRNWENDSALIVNTYSDHEDKVIINETGLDNDRRYVRESELRA</sequence>
<accession>A0ABR2Y2H4</accession>